<dbReference type="EMBL" id="JAFEJS010000015">
    <property type="protein sequence ID" value="MBT1173809.1"/>
    <property type="molecule type" value="Genomic_DNA"/>
</dbReference>
<organism evidence="3 4">
    <name type="scientific">Bifidobacterium santillanense</name>
    <dbReference type="NCBI Taxonomy" id="2809028"/>
    <lineage>
        <taxon>Bacteria</taxon>
        <taxon>Bacillati</taxon>
        <taxon>Actinomycetota</taxon>
        <taxon>Actinomycetes</taxon>
        <taxon>Bifidobacteriales</taxon>
        <taxon>Bifidobacteriaceae</taxon>
        <taxon>Bifidobacterium</taxon>
    </lineage>
</organism>
<gene>
    <name evidence="3" type="ORF">JS528_10785</name>
</gene>
<feature type="region of interest" description="Disordered" evidence="1">
    <location>
        <begin position="339"/>
        <end position="360"/>
    </location>
</feature>
<name>A0ABS5USX7_9BIFI</name>
<accession>A0ABS5USX7</accession>
<feature type="region of interest" description="Disordered" evidence="1">
    <location>
        <begin position="729"/>
        <end position="753"/>
    </location>
</feature>
<dbReference type="SUPFAM" id="SSF52540">
    <property type="entry name" value="P-loop containing nucleoside triphosphate hydrolases"/>
    <property type="match status" value="1"/>
</dbReference>
<evidence type="ECO:0000313" key="4">
    <source>
        <dbReference type="Proteomes" id="UP000773064"/>
    </source>
</evidence>
<comment type="caution">
    <text evidence="3">The sequence shown here is derived from an EMBL/GenBank/DDBJ whole genome shotgun (WGS) entry which is preliminary data.</text>
</comment>
<evidence type="ECO:0000259" key="2">
    <source>
        <dbReference type="Pfam" id="PF01935"/>
    </source>
</evidence>
<feature type="region of interest" description="Disordered" evidence="1">
    <location>
        <begin position="977"/>
        <end position="1002"/>
    </location>
</feature>
<dbReference type="Proteomes" id="UP000773064">
    <property type="component" value="Unassembled WGS sequence"/>
</dbReference>
<keyword evidence="4" id="KW-1185">Reference proteome</keyword>
<dbReference type="InterPro" id="IPR027417">
    <property type="entry name" value="P-loop_NTPase"/>
</dbReference>
<feature type="domain" description="Helicase HerA central" evidence="2">
    <location>
        <begin position="360"/>
        <end position="440"/>
    </location>
</feature>
<keyword evidence="3" id="KW-0547">Nucleotide-binding</keyword>
<evidence type="ECO:0000313" key="3">
    <source>
        <dbReference type="EMBL" id="MBT1173809.1"/>
    </source>
</evidence>
<keyword evidence="3" id="KW-0067">ATP-binding</keyword>
<dbReference type="InterPro" id="IPR051162">
    <property type="entry name" value="T4SS_component"/>
</dbReference>
<protein>
    <submittedName>
        <fullName evidence="3">ATP-binding protein</fullName>
    </submittedName>
</protein>
<dbReference type="RefSeq" id="WP_214359042.1">
    <property type="nucleotide sequence ID" value="NZ_JAFEJS010000015.1"/>
</dbReference>
<dbReference type="PANTHER" id="PTHR30121:SF11">
    <property type="entry name" value="AAA+ ATPASE DOMAIN-CONTAINING PROTEIN"/>
    <property type="match status" value="1"/>
</dbReference>
<dbReference type="Pfam" id="PF01935">
    <property type="entry name" value="DUF87"/>
    <property type="match status" value="1"/>
</dbReference>
<dbReference type="Gene3D" id="3.40.50.300">
    <property type="entry name" value="P-loop containing nucleotide triphosphate hydrolases"/>
    <property type="match status" value="2"/>
</dbReference>
<sequence>MNDTTAPAADPLFAGAMSALDRASADDGADVNAEARRGLEVLDALRYGDVTPAGMRRIAFDPLPWTAADEIERAAPGRPNMFERLLLAWNEGDGPIDIAIRRRGDGLHLMIGGLLRDDLVDKARMVLAPTCALRRIAPDMAPPRNPRCSRGVVFRMQEPGGATAPDAGDGDATDGFPLIERLQTVPGDWTLVLRCTPTRDVMRSRLAWELGVIGDESSRRLSRSVRTDSTVTATVTSDPWRRVHDWAAAYRRWMNEARARGMWSVRTVAMSDDGDAVLRLTDALQGAARASDGTAYETFSAPATDDDRAPEAESLMTAREIGILLTPPSCGMPGLSVRTPLPASRRRPEGRGPTGGDIRLGVFRGTSMRAGIPVADLQGHALICGGAGSGKSTTLRRVLAEAWNRHRIPFLLIDPLKDEYTPIVSRFDGGLHVVHGSQLRMNLMAPWPGTGMGDHLMKVTEAIRGAFAFPNPTPFVVTQLFRRVAERCGEGTRAVPSLFDVRGMADAFVRGLGYDPEVESNIRAAIDLRLDMLLAPDMAPRFCWPDSSMITDLLDRPAVICLDDIPDEETRSFLVLLLCQAVWAHARERGLSDEARHLFVLEEAHRVMPQMGDDVDDDPEHGSAKRSASRMLATMMAEIRGFGESVIVVDQSPSRIARDAVRNTGLKIAHRLMETTDRRLMADMIGLPESSSRTLLELAPGTCLVSSRFEPSPQAVSIIAMPEADDRMHDGAPDDGPVAAARRTPAAGTGTNTAPTTAWPCCAGDPAAHFGAWARAERAAGPMALFLGAALWGDPDAGLIRDVESRLSRVMDGRRDAIDCLAWAGLRHLLDGGDVVPGHAGEMGDHAFRVWLRCRRRIGSTAADGGMNDDAADALARIASRFETDDALRDGIADALLAEDPRDGLRQLNLPMWRELLPDMRAYLRRHRTQLRNLIGSTATDRLLTTLVRRAVRRADLSEAAADALLIALEDVPAVRSSTTHEPPAVNAPANDEEGGTDGTPL</sequence>
<dbReference type="InterPro" id="IPR002789">
    <property type="entry name" value="HerA_central"/>
</dbReference>
<dbReference type="PANTHER" id="PTHR30121">
    <property type="entry name" value="UNCHARACTERIZED PROTEIN YJGR-RELATED"/>
    <property type="match status" value="1"/>
</dbReference>
<evidence type="ECO:0000256" key="1">
    <source>
        <dbReference type="SAM" id="MobiDB-lite"/>
    </source>
</evidence>
<feature type="compositionally biased region" description="Low complexity" evidence="1">
    <location>
        <begin position="734"/>
        <end position="753"/>
    </location>
</feature>
<proteinExistence type="predicted"/>
<reference evidence="3 4" key="1">
    <citation type="journal article" date="2021" name="Environ. Microbiol.">
        <title>Genetic insights into the dark matter of the mammalian gut microbiota through targeted genome reconstruction.</title>
        <authorList>
            <person name="Lugli G.A."/>
            <person name="Alessandri G."/>
            <person name="Milani C."/>
            <person name="Viappiani A."/>
            <person name="Fontana F."/>
            <person name="Tarracchini C."/>
            <person name="Mancabelli L."/>
            <person name="Argentini C."/>
            <person name="Ruiz L."/>
            <person name="Margolles A."/>
            <person name="van Sinderen D."/>
            <person name="Turroni F."/>
            <person name="Ventura M."/>
        </authorList>
    </citation>
    <scope>NUCLEOTIDE SEQUENCE [LARGE SCALE GENOMIC DNA]</scope>
    <source>
        <strain evidence="3 4">MA2</strain>
    </source>
</reference>
<dbReference type="GO" id="GO:0005524">
    <property type="term" value="F:ATP binding"/>
    <property type="evidence" value="ECO:0007669"/>
    <property type="project" value="UniProtKB-KW"/>
</dbReference>